<accession>A0AA88PNG4</accession>
<dbReference type="Proteomes" id="UP001187343">
    <property type="component" value="Unassembled WGS sequence"/>
</dbReference>
<name>A0AA88PNG4_9TELE</name>
<sequence>MHCCTQRGKSIRGRASESIQELVYPVPATFAVFWCFNAEVINRVPCRGCLSTAFRKGLLEEYASRSKE</sequence>
<protein>
    <submittedName>
        <fullName evidence="1">Uncharacterized protein</fullName>
    </submittedName>
</protein>
<evidence type="ECO:0000313" key="2">
    <source>
        <dbReference type="Proteomes" id="UP001187343"/>
    </source>
</evidence>
<comment type="caution">
    <text evidence="1">The sequence shown here is derived from an EMBL/GenBank/DDBJ whole genome shotgun (WGS) entry which is preliminary data.</text>
</comment>
<dbReference type="EMBL" id="JAUYZG010000015">
    <property type="protein sequence ID" value="KAK2887011.1"/>
    <property type="molecule type" value="Genomic_DNA"/>
</dbReference>
<reference evidence="1" key="1">
    <citation type="submission" date="2023-08" db="EMBL/GenBank/DDBJ databases">
        <title>Chromosome-level Genome Assembly of mud carp (Cirrhinus molitorella).</title>
        <authorList>
            <person name="Liu H."/>
        </authorList>
    </citation>
    <scope>NUCLEOTIDE SEQUENCE</scope>
    <source>
        <strain evidence="1">Prfri</strain>
        <tissue evidence="1">Muscle</tissue>
    </source>
</reference>
<evidence type="ECO:0000313" key="1">
    <source>
        <dbReference type="EMBL" id="KAK2887011.1"/>
    </source>
</evidence>
<organism evidence="1 2">
    <name type="scientific">Cirrhinus molitorella</name>
    <name type="common">mud carp</name>
    <dbReference type="NCBI Taxonomy" id="172907"/>
    <lineage>
        <taxon>Eukaryota</taxon>
        <taxon>Metazoa</taxon>
        <taxon>Chordata</taxon>
        <taxon>Craniata</taxon>
        <taxon>Vertebrata</taxon>
        <taxon>Euteleostomi</taxon>
        <taxon>Actinopterygii</taxon>
        <taxon>Neopterygii</taxon>
        <taxon>Teleostei</taxon>
        <taxon>Ostariophysi</taxon>
        <taxon>Cypriniformes</taxon>
        <taxon>Cyprinidae</taxon>
        <taxon>Labeoninae</taxon>
        <taxon>Labeonini</taxon>
        <taxon>Cirrhinus</taxon>
    </lineage>
</organism>
<proteinExistence type="predicted"/>
<dbReference type="AlphaFoldDB" id="A0AA88PNG4"/>
<keyword evidence="2" id="KW-1185">Reference proteome</keyword>
<gene>
    <name evidence="1" type="ORF">Q8A67_015239</name>
</gene>